<dbReference type="InterPro" id="IPR042095">
    <property type="entry name" value="SUMF_sf"/>
</dbReference>
<protein>
    <submittedName>
        <fullName evidence="1">Uncharacterized protein</fullName>
    </submittedName>
</protein>
<dbReference type="AlphaFoldDB" id="A0A382ZI19"/>
<gene>
    <name evidence="1" type="ORF">METZ01_LOCUS447569</name>
</gene>
<sequence length="62" mass="7161">VHAVELNTFHMDKNEVTVGWFRRFVEESGYAYNLGDDVAVFSPKDKRSMGYIVCQSFPDTQQ</sequence>
<dbReference type="SUPFAM" id="SSF56436">
    <property type="entry name" value="C-type lectin-like"/>
    <property type="match status" value="1"/>
</dbReference>
<dbReference type="Gene3D" id="3.90.1580.10">
    <property type="entry name" value="paralog of FGE (formylglycine-generating enzyme)"/>
    <property type="match status" value="1"/>
</dbReference>
<dbReference type="InterPro" id="IPR016187">
    <property type="entry name" value="CTDL_fold"/>
</dbReference>
<reference evidence="1" key="1">
    <citation type="submission" date="2018-05" db="EMBL/GenBank/DDBJ databases">
        <authorList>
            <person name="Lanie J.A."/>
            <person name="Ng W.-L."/>
            <person name="Kazmierczak K.M."/>
            <person name="Andrzejewski T.M."/>
            <person name="Davidsen T.M."/>
            <person name="Wayne K.J."/>
            <person name="Tettelin H."/>
            <person name="Glass J.I."/>
            <person name="Rusch D."/>
            <person name="Podicherti R."/>
            <person name="Tsui H.-C.T."/>
            <person name="Winkler M.E."/>
        </authorList>
    </citation>
    <scope>NUCLEOTIDE SEQUENCE</scope>
</reference>
<name>A0A382ZI19_9ZZZZ</name>
<organism evidence="1">
    <name type="scientific">marine metagenome</name>
    <dbReference type="NCBI Taxonomy" id="408172"/>
    <lineage>
        <taxon>unclassified sequences</taxon>
        <taxon>metagenomes</taxon>
        <taxon>ecological metagenomes</taxon>
    </lineage>
</organism>
<feature type="non-terminal residue" evidence="1">
    <location>
        <position position="1"/>
    </location>
</feature>
<accession>A0A382ZI19</accession>
<dbReference type="EMBL" id="UINC01183793">
    <property type="protein sequence ID" value="SVD94715.1"/>
    <property type="molecule type" value="Genomic_DNA"/>
</dbReference>
<proteinExistence type="predicted"/>
<evidence type="ECO:0000313" key="1">
    <source>
        <dbReference type="EMBL" id="SVD94715.1"/>
    </source>
</evidence>